<gene>
    <name evidence="3" type="ORF">HKW67_03335</name>
</gene>
<evidence type="ECO:0000256" key="1">
    <source>
        <dbReference type="SAM" id="MobiDB-lite"/>
    </source>
</evidence>
<dbReference type="EMBL" id="CP053085">
    <property type="protein sequence ID" value="QJR34618.1"/>
    <property type="molecule type" value="Genomic_DNA"/>
</dbReference>
<protein>
    <recommendedName>
        <fullName evidence="5">DUF4384 domain-containing protein</fullName>
    </recommendedName>
</protein>
<dbReference type="RefSeq" id="WP_171224045.1">
    <property type="nucleotide sequence ID" value="NZ_CP053085.1"/>
</dbReference>
<dbReference type="Proteomes" id="UP000500938">
    <property type="component" value="Chromosome"/>
</dbReference>
<feature type="region of interest" description="Disordered" evidence="1">
    <location>
        <begin position="270"/>
        <end position="305"/>
    </location>
</feature>
<feature type="signal peptide" evidence="2">
    <location>
        <begin position="1"/>
        <end position="22"/>
    </location>
</feature>
<reference evidence="3 4" key="1">
    <citation type="submission" date="2020-05" db="EMBL/GenBank/DDBJ databases">
        <title>Complete genome sequence of Gemmatimonas greenlandica TET16.</title>
        <authorList>
            <person name="Zeng Y."/>
        </authorList>
    </citation>
    <scope>NUCLEOTIDE SEQUENCE [LARGE SCALE GENOMIC DNA]</scope>
    <source>
        <strain evidence="3 4">TET16</strain>
    </source>
</reference>
<organism evidence="3 4">
    <name type="scientific">Gemmatimonas groenlandica</name>
    <dbReference type="NCBI Taxonomy" id="2732249"/>
    <lineage>
        <taxon>Bacteria</taxon>
        <taxon>Pseudomonadati</taxon>
        <taxon>Gemmatimonadota</taxon>
        <taxon>Gemmatimonadia</taxon>
        <taxon>Gemmatimonadales</taxon>
        <taxon>Gemmatimonadaceae</taxon>
        <taxon>Gemmatimonas</taxon>
    </lineage>
</organism>
<keyword evidence="4" id="KW-1185">Reference proteome</keyword>
<name>A0A6M4IL71_9BACT</name>
<dbReference type="AlphaFoldDB" id="A0A6M4IL71"/>
<evidence type="ECO:0000256" key="2">
    <source>
        <dbReference type="SAM" id="SignalP"/>
    </source>
</evidence>
<evidence type="ECO:0000313" key="3">
    <source>
        <dbReference type="EMBL" id="QJR34618.1"/>
    </source>
</evidence>
<dbReference type="KEGG" id="ggr:HKW67_03335"/>
<accession>A0A6M4IL71</accession>
<keyword evidence="2" id="KW-0732">Signal</keyword>
<evidence type="ECO:0000313" key="4">
    <source>
        <dbReference type="Proteomes" id="UP000500938"/>
    </source>
</evidence>
<feature type="compositionally biased region" description="Polar residues" evidence="1">
    <location>
        <begin position="279"/>
        <end position="296"/>
    </location>
</feature>
<evidence type="ECO:0008006" key="5">
    <source>
        <dbReference type="Google" id="ProtNLM"/>
    </source>
</evidence>
<sequence>MTRSFALLATVASVTASGTLVAQGAAPKASPVETAPQITVTGVTAVTSLANWPGLSLSVNKDAYVTVFAVTRTKGSALPIQILSPAKPDDAGKLRAGRTVKPRRLLGDEALHLLNYGESPLIVAIASSVKPELGAFKAGGSWGHDLLMDTLATSEQQMVEILAKTIYAAGVPFDAVISQPSEISPVPVVSGAFAFGNGPVVVSRYATSINGALVLATLDPIVMTADVFQKSGMIPMGYTSGAPFTLKGGSVAAIEKGRVVYYPRPPAPPTAAQLAGQARSGTPNIAPSNVSSTKGNPGQIVPDEL</sequence>
<feature type="chain" id="PRO_5026741686" description="DUF4384 domain-containing protein" evidence="2">
    <location>
        <begin position="23"/>
        <end position="305"/>
    </location>
</feature>
<proteinExistence type="predicted"/>